<dbReference type="InterPro" id="IPR036930">
    <property type="entry name" value="WGR_dom_sf"/>
</dbReference>
<dbReference type="CDD" id="cd07997">
    <property type="entry name" value="WGR_PARP"/>
    <property type="match status" value="1"/>
</dbReference>
<keyword evidence="3 8" id="KW-0808">Transferase</keyword>
<dbReference type="PANTHER" id="PTHR10459">
    <property type="entry name" value="DNA LIGASE"/>
    <property type="match status" value="1"/>
</dbReference>
<feature type="domain" description="WGR" evidence="13">
    <location>
        <begin position="132"/>
        <end position="241"/>
    </location>
</feature>
<feature type="domain" description="PARP alpha-helical" evidence="12">
    <location>
        <begin position="544"/>
        <end position="661"/>
    </location>
</feature>
<evidence type="ECO:0000256" key="3">
    <source>
        <dbReference type="ARBA" id="ARBA00022679"/>
    </source>
</evidence>
<dbReference type="Pfam" id="PF02825">
    <property type="entry name" value="WWE"/>
    <property type="match status" value="1"/>
</dbReference>
<dbReference type="GO" id="GO:0016779">
    <property type="term" value="F:nucleotidyltransferase activity"/>
    <property type="evidence" value="ECO:0007669"/>
    <property type="project" value="UniProtKB-KW"/>
</dbReference>
<dbReference type="GO" id="GO:0005730">
    <property type="term" value="C:nucleolus"/>
    <property type="evidence" value="ECO:0007669"/>
    <property type="project" value="TreeGrafter"/>
</dbReference>
<evidence type="ECO:0000259" key="11">
    <source>
        <dbReference type="PROSITE" id="PS51059"/>
    </source>
</evidence>
<feature type="domain" description="WWE" evidence="10">
    <location>
        <begin position="250"/>
        <end position="343"/>
    </location>
</feature>
<evidence type="ECO:0000313" key="15">
    <source>
        <dbReference type="Proteomes" id="UP001153069"/>
    </source>
</evidence>
<dbReference type="CDD" id="cd07996">
    <property type="entry name" value="WGR_MMR_like"/>
    <property type="match status" value="1"/>
</dbReference>
<proteinExistence type="inferred from homology"/>
<evidence type="ECO:0000256" key="5">
    <source>
        <dbReference type="ARBA" id="ARBA00023027"/>
    </source>
</evidence>
<evidence type="ECO:0000259" key="10">
    <source>
        <dbReference type="PROSITE" id="PS50918"/>
    </source>
</evidence>
<dbReference type="InterPro" id="IPR008893">
    <property type="entry name" value="WGR_domain"/>
</dbReference>
<evidence type="ECO:0000259" key="13">
    <source>
        <dbReference type="PROSITE" id="PS51977"/>
    </source>
</evidence>
<feature type="domain" description="WGR" evidence="13">
    <location>
        <begin position="1"/>
        <end position="85"/>
    </location>
</feature>
<dbReference type="GO" id="GO:0006302">
    <property type="term" value="P:double-strand break repair"/>
    <property type="evidence" value="ECO:0007669"/>
    <property type="project" value="TreeGrafter"/>
</dbReference>
<evidence type="ECO:0000313" key="14">
    <source>
        <dbReference type="EMBL" id="CAB9514117.1"/>
    </source>
</evidence>
<dbReference type="Pfam" id="PF02877">
    <property type="entry name" value="PARP_reg"/>
    <property type="match status" value="1"/>
</dbReference>
<evidence type="ECO:0000256" key="2">
    <source>
        <dbReference type="ARBA" id="ARBA00022676"/>
    </source>
</evidence>
<evidence type="ECO:0000259" key="12">
    <source>
        <dbReference type="PROSITE" id="PS51060"/>
    </source>
</evidence>
<dbReference type="Pfam" id="PF05406">
    <property type="entry name" value="WGR"/>
    <property type="match status" value="3"/>
</dbReference>
<dbReference type="InterPro" id="IPR012317">
    <property type="entry name" value="Poly(ADP-ribose)pol_cat_dom"/>
</dbReference>
<dbReference type="SMART" id="SM00773">
    <property type="entry name" value="WGR"/>
    <property type="match status" value="3"/>
</dbReference>
<feature type="region of interest" description="Disordered" evidence="9">
    <location>
        <begin position="43"/>
        <end position="110"/>
    </location>
</feature>
<keyword evidence="4" id="KW-0548">Nucleotidyltransferase</keyword>
<dbReference type="InterPro" id="IPR004170">
    <property type="entry name" value="WWE_dom"/>
</dbReference>
<dbReference type="SMART" id="SM00678">
    <property type="entry name" value="WWE"/>
    <property type="match status" value="1"/>
</dbReference>
<comment type="similarity">
    <text evidence="7">Belongs to the ARTD/PARP family.</text>
</comment>
<feature type="domain" description="PARP catalytic" evidence="11">
    <location>
        <begin position="675"/>
        <end position="888"/>
    </location>
</feature>
<dbReference type="PANTHER" id="PTHR10459:SF66">
    <property type="entry name" value="PROTEIN MONO-ADP-RIBOSYLTRANSFERASE PARP3"/>
    <property type="match status" value="1"/>
</dbReference>
<feature type="domain" description="WGR" evidence="13">
    <location>
        <begin position="420"/>
        <end position="517"/>
    </location>
</feature>
<comment type="caution">
    <text evidence="14">The sequence shown here is derived from an EMBL/GenBank/DDBJ whole genome shotgun (WGS) entry which is preliminary data.</text>
</comment>
<dbReference type="Gene3D" id="3.90.228.10">
    <property type="match status" value="1"/>
</dbReference>
<name>A0A9N8E3V6_9STRA</name>
<dbReference type="InterPro" id="IPR049809">
    <property type="entry name" value="YehF/YfeS-like_WGR"/>
</dbReference>
<reference evidence="14" key="1">
    <citation type="submission" date="2020-06" db="EMBL/GenBank/DDBJ databases">
        <authorList>
            <consortium name="Plant Systems Biology data submission"/>
        </authorList>
    </citation>
    <scope>NUCLEOTIDE SEQUENCE</scope>
    <source>
        <strain evidence="14">D6</strain>
    </source>
</reference>
<dbReference type="PROSITE" id="PS51977">
    <property type="entry name" value="WGR"/>
    <property type="match status" value="3"/>
</dbReference>
<dbReference type="SUPFAM" id="SSF56399">
    <property type="entry name" value="ADP-ribosylation"/>
    <property type="match status" value="1"/>
</dbReference>
<evidence type="ECO:0000256" key="1">
    <source>
        <dbReference type="ARBA" id="ARBA00004123"/>
    </source>
</evidence>
<feature type="region of interest" description="Disordered" evidence="9">
    <location>
        <begin position="349"/>
        <end position="403"/>
    </location>
</feature>
<feature type="compositionally biased region" description="Low complexity" evidence="9">
    <location>
        <begin position="369"/>
        <end position="389"/>
    </location>
</feature>
<dbReference type="InterPro" id="IPR036616">
    <property type="entry name" value="Poly(ADP-ribose)pol_reg_dom_sf"/>
</dbReference>
<dbReference type="CDD" id="cd08002">
    <property type="entry name" value="WGR_PARP3_like"/>
    <property type="match status" value="1"/>
</dbReference>
<protein>
    <recommendedName>
        <fullName evidence="8">Poly [ADP-ribose] polymerase</fullName>
        <shortName evidence="8">PARP</shortName>
        <ecNumber evidence="8">2.4.2.-</ecNumber>
    </recommendedName>
</protein>
<feature type="compositionally biased region" description="Low complexity" evidence="9">
    <location>
        <begin position="73"/>
        <end position="83"/>
    </location>
</feature>
<keyword evidence="5 8" id="KW-0520">NAD</keyword>
<dbReference type="Gene3D" id="2.20.140.10">
    <property type="entry name" value="WGR domain"/>
    <property type="match status" value="2"/>
</dbReference>
<dbReference type="InterPro" id="IPR037197">
    <property type="entry name" value="WWE_dom_sf"/>
</dbReference>
<dbReference type="InterPro" id="IPR004102">
    <property type="entry name" value="Poly(ADP-ribose)pol_reg_dom"/>
</dbReference>
<keyword evidence="6" id="KW-0539">Nucleus</keyword>
<dbReference type="Proteomes" id="UP001153069">
    <property type="component" value="Unassembled WGS sequence"/>
</dbReference>
<dbReference type="InterPro" id="IPR050800">
    <property type="entry name" value="ARTD/PARP"/>
</dbReference>
<dbReference type="SUPFAM" id="SSF142921">
    <property type="entry name" value="WGR domain-like"/>
    <property type="match status" value="3"/>
</dbReference>
<dbReference type="Gene3D" id="3.30.720.50">
    <property type="match status" value="1"/>
</dbReference>
<evidence type="ECO:0000256" key="4">
    <source>
        <dbReference type="ARBA" id="ARBA00022695"/>
    </source>
</evidence>
<accession>A0A9N8E3V6</accession>
<dbReference type="EMBL" id="CAICTM010000632">
    <property type="protein sequence ID" value="CAB9514117.1"/>
    <property type="molecule type" value="Genomic_DNA"/>
</dbReference>
<dbReference type="PROSITE" id="PS50918">
    <property type="entry name" value="WWE"/>
    <property type="match status" value="1"/>
</dbReference>
<dbReference type="InterPro" id="IPR018123">
    <property type="entry name" value="WWE-dom_subgr"/>
</dbReference>
<sequence>MAALYLEHSSGTKFWRFEWEGDTDVKISYGKVGSAGRTMTKSFASADEAQNYAEKQEAAKRKGGYDDAEDPNDPTTETTTTPTKAKQAKSVTPSPPKVAKTRGLGGYAAPEPHKIHQVDDGVAGIDAALASRAQVHDTLHARLALVDPSINSDKYYVLQVLVEEHPNKKAKSNSKTTKTSASQYHVFTRWGRTGTGGQCKMAGPFCDLDDAESEFAKIFKSKTGVVWEKAVPGRQPLTGKYEYLATKKTSTDSSDDDEDDGDGTWFYYLQNDPDGKSDGWYQYDKKNSAEVEDLFGTYVASNKPARLSRRVVTSGSSGFQYRVDLNAMTQTNTSSGTTRPIARTVDGHFPISLPPPPNKKKAAPKKKVVATSAKKPAAKATTKKASPQKKAPPPASASSVAATGGVGTVDDAASSGLKSCGKIYQDYNVMLNQTNLDHNNNKFYKIQLIESSSGNNYTVFTKWGRVGEAGKTQEQGPFADVDAGIKEFAKKFRSKTANKWEDYQEDKDSFQSKTGKYTVVEMEQDAAAAAAMVENVGAAKTFLPCQLDATTKELVDLIFNEDMFKSAMSQMKLDPKKLPLGALSQTQISKGFTVLEKLEEEIDNGATGATLSQLTSEFYTLIPHAFGRSRGPVLKTTEAVQAKYEMLNTLADIEAAQTMQRNVQSAAGDEDTQPHPSDANYQQLAADLTLLDPDKDDDHQLIESYFADTKAGAMKLRQVWRVDRHKEENRFAQHAKLTNRKLLWHGTNVAVVAAILKSGLRIMPHSGGRVGKGIYLADQHQKSAWYVSGAQGTILMFLVEAALGKEHEILTDDPSLTAAPTGYDSVLAKGRTQPPEEAELEIDGKSVTVPQGIPKAVPAAKSSAFDHNEFLVYKESQHRIRYILAFDG</sequence>
<dbReference type="FunFam" id="2.20.140.10:FF:000001">
    <property type="entry name" value="Poly [ADP-ribose] polymerase"/>
    <property type="match status" value="1"/>
</dbReference>
<dbReference type="PROSITE" id="PS51060">
    <property type="entry name" value="PARP_ALPHA_HD"/>
    <property type="match status" value="1"/>
</dbReference>
<dbReference type="GO" id="GO:0070212">
    <property type="term" value="P:protein poly-ADP-ribosylation"/>
    <property type="evidence" value="ECO:0007669"/>
    <property type="project" value="TreeGrafter"/>
</dbReference>
<feature type="compositionally biased region" description="Basic and acidic residues" evidence="9">
    <location>
        <begin position="54"/>
        <end position="65"/>
    </location>
</feature>
<evidence type="ECO:0000256" key="9">
    <source>
        <dbReference type="SAM" id="MobiDB-lite"/>
    </source>
</evidence>
<dbReference type="PROSITE" id="PS51059">
    <property type="entry name" value="PARP_CATALYTIC"/>
    <property type="match status" value="1"/>
</dbReference>
<dbReference type="Gene3D" id="1.20.142.10">
    <property type="entry name" value="Poly(ADP-ribose) polymerase, regulatory domain"/>
    <property type="match status" value="1"/>
</dbReference>
<dbReference type="GO" id="GO:0008270">
    <property type="term" value="F:zinc ion binding"/>
    <property type="evidence" value="ECO:0007669"/>
    <property type="project" value="InterPro"/>
</dbReference>
<dbReference type="CDD" id="cd01437">
    <property type="entry name" value="parp_like"/>
    <property type="match status" value="1"/>
</dbReference>
<gene>
    <name evidence="14" type="ORF">SEMRO_633_G178800.1</name>
</gene>
<keyword evidence="15" id="KW-1185">Reference proteome</keyword>
<comment type="subcellular location">
    <subcellularLocation>
        <location evidence="1">Nucleus</location>
    </subcellularLocation>
</comment>
<dbReference type="GO" id="GO:1990404">
    <property type="term" value="F:NAD+-protein mono-ADP-ribosyltransferase activity"/>
    <property type="evidence" value="ECO:0007669"/>
    <property type="project" value="TreeGrafter"/>
</dbReference>
<feature type="compositionally biased region" description="Basic residues" evidence="9">
    <location>
        <begin position="358"/>
        <end position="368"/>
    </location>
</feature>
<dbReference type="GO" id="GO:0003950">
    <property type="term" value="F:NAD+ poly-ADP-ribosyltransferase activity"/>
    <property type="evidence" value="ECO:0007669"/>
    <property type="project" value="UniProtKB-UniRule"/>
</dbReference>
<dbReference type="EC" id="2.4.2.-" evidence="8"/>
<evidence type="ECO:0000256" key="7">
    <source>
        <dbReference type="ARBA" id="ARBA00024347"/>
    </source>
</evidence>
<evidence type="ECO:0000256" key="8">
    <source>
        <dbReference type="RuleBase" id="RU362114"/>
    </source>
</evidence>
<dbReference type="Pfam" id="PF00644">
    <property type="entry name" value="PARP"/>
    <property type="match status" value="1"/>
</dbReference>
<evidence type="ECO:0000256" key="6">
    <source>
        <dbReference type="ARBA" id="ARBA00023242"/>
    </source>
</evidence>
<organism evidence="14 15">
    <name type="scientific">Seminavis robusta</name>
    <dbReference type="NCBI Taxonomy" id="568900"/>
    <lineage>
        <taxon>Eukaryota</taxon>
        <taxon>Sar</taxon>
        <taxon>Stramenopiles</taxon>
        <taxon>Ochrophyta</taxon>
        <taxon>Bacillariophyta</taxon>
        <taxon>Bacillariophyceae</taxon>
        <taxon>Bacillariophycidae</taxon>
        <taxon>Naviculales</taxon>
        <taxon>Naviculaceae</taxon>
        <taxon>Seminavis</taxon>
    </lineage>
</organism>
<dbReference type="SUPFAM" id="SSF47587">
    <property type="entry name" value="Domain of poly(ADP-ribose) polymerase"/>
    <property type="match status" value="1"/>
</dbReference>
<dbReference type="OrthoDB" id="2017365at2759"/>
<dbReference type="AlphaFoldDB" id="A0A9N8E3V6"/>
<keyword evidence="2 8" id="KW-0328">Glycosyltransferase</keyword>
<dbReference type="SUPFAM" id="SSF117839">
    <property type="entry name" value="WWE domain"/>
    <property type="match status" value="1"/>
</dbReference>